<dbReference type="InterPro" id="IPR000620">
    <property type="entry name" value="EamA_dom"/>
</dbReference>
<evidence type="ECO:0000256" key="3">
    <source>
        <dbReference type="ARBA" id="ARBA00022692"/>
    </source>
</evidence>
<keyword evidence="3 6" id="KW-0812">Transmembrane</keyword>
<keyword evidence="2" id="KW-1003">Cell membrane</keyword>
<evidence type="ECO:0000313" key="8">
    <source>
        <dbReference type="EMBL" id="UOO93016.1"/>
    </source>
</evidence>
<proteinExistence type="predicted"/>
<feature type="transmembrane region" description="Helical" evidence="6">
    <location>
        <begin position="240"/>
        <end position="260"/>
    </location>
</feature>
<evidence type="ECO:0000259" key="7">
    <source>
        <dbReference type="Pfam" id="PF00892"/>
    </source>
</evidence>
<reference evidence="8" key="2">
    <citation type="journal article" date="2022" name="Res Sq">
        <title>Evolution of multicellular longitudinally dividing oral cavity symbionts (Neisseriaceae).</title>
        <authorList>
            <person name="Nyongesa S."/>
            <person name="Weber P."/>
            <person name="Bernet E."/>
            <person name="Pullido F."/>
            <person name="Nieckarz M."/>
            <person name="Delaby M."/>
            <person name="Nieves C."/>
            <person name="Viehboeck T."/>
            <person name="Krause N."/>
            <person name="Rivera-Millot A."/>
            <person name="Nakamura A."/>
            <person name="Vischer N."/>
            <person name="VanNieuwenhze M."/>
            <person name="Brun Y."/>
            <person name="Cava F."/>
            <person name="Bulgheresi S."/>
            <person name="Veyrier F."/>
        </authorList>
    </citation>
    <scope>NUCLEOTIDE SEQUENCE</scope>
    <source>
        <strain evidence="8">SAG 1488-6</strain>
    </source>
</reference>
<evidence type="ECO:0000256" key="1">
    <source>
        <dbReference type="ARBA" id="ARBA00004651"/>
    </source>
</evidence>
<accession>A0ABY4EB97</accession>
<reference evidence="8" key="1">
    <citation type="submission" date="2021-12" db="EMBL/GenBank/DDBJ databases">
        <authorList>
            <person name="Veyrier F.J."/>
        </authorList>
    </citation>
    <scope>NUCLEOTIDE SEQUENCE</scope>
    <source>
        <strain evidence="8">SAG 1488-6</strain>
    </source>
</reference>
<dbReference type="PANTHER" id="PTHR42920">
    <property type="entry name" value="OS03G0707200 PROTEIN-RELATED"/>
    <property type="match status" value="1"/>
</dbReference>
<feature type="transmembrane region" description="Helical" evidence="6">
    <location>
        <begin position="208"/>
        <end position="228"/>
    </location>
</feature>
<keyword evidence="9" id="KW-1185">Reference proteome</keyword>
<dbReference type="InterPro" id="IPR051258">
    <property type="entry name" value="Diverse_Substrate_Transporter"/>
</dbReference>
<feature type="transmembrane region" description="Helical" evidence="6">
    <location>
        <begin position="94"/>
        <end position="115"/>
    </location>
</feature>
<comment type="subcellular location">
    <subcellularLocation>
        <location evidence="1">Cell membrane</location>
        <topology evidence="1">Multi-pass membrane protein</topology>
    </subcellularLocation>
</comment>
<dbReference type="SUPFAM" id="SSF103481">
    <property type="entry name" value="Multidrug resistance efflux transporter EmrE"/>
    <property type="match status" value="2"/>
</dbReference>
<evidence type="ECO:0000256" key="2">
    <source>
        <dbReference type="ARBA" id="ARBA00022475"/>
    </source>
</evidence>
<keyword evidence="5 6" id="KW-0472">Membrane</keyword>
<keyword evidence="4 6" id="KW-1133">Transmembrane helix</keyword>
<sequence length="300" mass="34113">MLPRSQIKAEFFLVFATLGWGINYPLMKMGLQLEQGTWFLFMRFLLSFLLLSPLLWLHRQYINRHSFKAGLICGLIFIPCVQLMNWGLHHTTASNAGFIFALFILWVPITNALFFKTPISNPIKVSMALGIVGLAIIAQVHKLHLNMGDLAILICSLGYTFYILALDRYSTPKESTVITVIQLLVLSIGCMAIYGVTKPEIHHINWSWQLIGILVLSTLLPSTFATWAQTRYQPDTTPERATLIFNLEPVFATIFAVWWLHEALTINMLIGGSLILAAMVWPNLAEYFHHHKFKKNQPLS</sequence>
<feature type="transmembrane region" description="Helical" evidence="6">
    <location>
        <begin position="266"/>
        <end position="285"/>
    </location>
</feature>
<name>A0ABY4EB97_VITST</name>
<protein>
    <submittedName>
        <fullName evidence="8">DMT family transporter</fullName>
    </submittedName>
</protein>
<dbReference type="Proteomes" id="UP000832034">
    <property type="component" value="Chromosome"/>
</dbReference>
<evidence type="ECO:0000256" key="6">
    <source>
        <dbReference type="SAM" id="Phobius"/>
    </source>
</evidence>
<feature type="domain" description="EamA" evidence="7">
    <location>
        <begin position="9"/>
        <end position="137"/>
    </location>
</feature>
<feature type="transmembrane region" description="Helical" evidence="6">
    <location>
        <begin position="69"/>
        <end position="88"/>
    </location>
</feature>
<feature type="transmembrane region" description="Helical" evidence="6">
    <location>
        <begin position="7"/>
        <end position="26"/>
    </location>
</feature>
<evidence type="ECO:0000256" key="4">
    <source>
        <dbReference type="ARBA" id="ARBA00022989"/>
    </source>
</evidence>
<feature type="transmembrane region" description="Helical" evidence="6">
    <location>
        <begin position="177"/>
        <end position="196"/>
    </location>
</feature>
<feature type="transmembrane region" description="Helical" evidence="6">
    <location>
        <begin position="122"/>
        <end position="141"/>
    </location>
</feature>
<feature type="domain" description="EamA" evidence="7">
    <location>
        <begin position="147"/>
        <end position="280"/>
    </location>
</feature>
<feature type="transmembrane region" description="Helical" evidence="6">
    <location>
        <begin position="147"/>
        <end position="165"/>
    </location>
</feature>
<dbReference type="RefSeq" id="WP_026353503.1">
    <property type="nucleotide sequence ID" value="NZ_CP091512.1"/>
</dbReference>
<feature type="transmembrane region" description="Helical" evidence="6">
    <location>
        <begin position="38"/>
        <end position="57"/>
    </location>
</feature>
<organism evidence="8 9">
    <name type="scientific">Vitreoscilla stercoraria</name>
    <dbReference type="NCBI Taxonomy" id="61"/>
    <lineage>
        <taxon>Bacteria</taxon>
        <taxon>Pseudomonadati</taxon>
        <taxon>Pseudomonadota</taxon>
        <taxon>Betaproteobacteria</taxon>
        <taxon>Neisseriales</taxon>
        <taxon>Neisseriaceae</taxon>
        <taxon>Vitreoscilla</taxon>
    </lineage>
</organism>
<dbReference type="Pfam" id="PF00892">
    <property type="entry name" value="EamA"/>
    <property type="match status" value="2"/>
</dbReference>
<evidence type="ECO:0000313" key="9">
    <source>
        <dbReference type="Proteomes" id="UP000832034"/>
    </source>
</evidence>
<dbReference type="PANTHER" id="PTHR42920:SF5">
    <property type="entry name" value="EAMA DOMAIN-CONTAINING PROTEIN"/>
    <property type="match status" value="1"/>
</dbReference>
<gene>
    <name evidence="8" type="ORF">LVJ81_02975</name>
</gene>
<dbReference type="InterPro" id="IPR037185">
    <property type="entry name" value="EmrE-like"/>
</dbReference>
<evidence type="ECO:0000256" key="5">
    <source>
        <dbReference type="ARBA" id="ARBA00023136"/>
    </source>
</evidence>
<dbReference type="EMBL" id="CP091512">
    <property type="protein sequence ID" value="UOO93016.1"/>
    <property type="molecule type" value="Genomic_DNA"/>
</dbReference>